<dbReference type="GO" id="GO:0004787">
    <property type="term" value="F:thiamine diphosphate phosphatase activity"/>
    <property type="evidence" value="ECO:0007669"/>
    <property type="project" value="InterPro"/>
</dbReference>
<reference evidence="9" key="1">
    <citation type="submission" date="2016-09" db="EMBL/GenBank/DDBJ databases">
        <authorList>
            <person name="Varghese N."/>
            <person name="Submissions S."/>
        </authorList>
    </citation>
    <scope>NUCLEOTIDE SEQUENCE [LARGE SCALE GENOMIC DNA]</scope>
    <source>
        <strain evidence="9">ANC 4422</strain>
    </source>
</reference>
<dbReference type="GO" id="GO:0017111">
    <property type="term" value="F:ribonucleoside triphosphate phosphatase activity"/>
    <property type="evidence" value="ECO:0007669"/>
    <property type="project" value="InterPro"/>
</dbReference>
<dbReference type="PANTHER" id="PTHR43222:SF11">
    <property type="entry name" value="PHOSPHATASE NUDJ"/>
    <property type="match status" value="1"/>
</dbReference>
<dbReference type="AlphaFoldDB" id="A0A1G6GTX6"/>
<evidence type="ECO:0000256" key="1">
    <source>
        <dbReference type="ARBA" id="ARBA00001946"/>
    </source>
</evidence>
<comment type="subunit">
    <text evidence="3 6">Monomer.</text>
</comment>
<sequence>MANDWSTHVTVATVIEKNGQYLFVEEHSEGIVHTVYNQPAGHVEYNETLIAAAKRETLEETGYCVEIDHLVGIYSYTPPMAPDRTYFRFFFAAHIVNDVANTTLDPDIIRTVWLSKKELENTAQARSPLVLKSIQDYEKGQKYPLSIIYEHPFSSQPTLNLDT</sequence>
<evidence type="ECO:0000256" key="6">
    <source>
        <dbReference type="RuleBase" id="RU364043"/>
    </source>
</evidence>
<dbReference type="PROSITE" id="PS00893">
    <property type="entry name" value="NUDIX_BOX"/>
    <property type="match status" value="1"/>
</dbReference>
<dbReference type="InterPro" id="IPR015797">
    <property type="entry name" value="NUDIX_hydrolase-like_dom_sf"/>
</dbReference>
<dbReference type="PANTHER" id="PTHR43222">
    <property type="entry name" value="NUDIX HYDROLASE 23"/>
    <property type="match status" value="1"/>
</dbReference>
<evidence type="ECO:0000313" key="9">
    <source>
        <dbReference type="Proteomes" id="UP000242501"/>
    </source>
</evidence>
<evidence type="ECO:0000256" key="3">
    <source>
        <dbReference type="ARBA" id="ARBA00011245"/>
    </source>
</evidence>
<comment type="similarity">
    <text evidence="2 6">Belongs to the Nudix hydrolase family. NudJ subfamily.</text>
</comment>
<evidence type="ECO:0000256" key="5">
    <source>
        <dbReference type="ARBA" id="ARBA00022801"/>
    </source>
</evidence>
<gene>
    <name evidence="6" type="primary">nudJ</name>
    <name evidence="8" type="ORF">SAMN05421733_102180</name>
</gene>
<accession>A0A1G6GTX6</accession>
<name>A0A1G6GTX6_9GAMM</name>
<dbReference type="EMBL" id="FMYL01000002">
    <property type="protein sequence ID" value="SDB85135.1"/>
    <property type="molecule type" value="Genomic_DNA"/>
</dbReference>
<organism evidence="8 9">
    <name type="scientific">Acinetobacter boissieri</name>
    <dbReference type="NCBI Taxonomy" id="1219383"/>
    <lineage>
        <taxon>Bacteria</taxon>
        <taxon>Pseudomonadati</taxon>
        <taxon>Pseudomonadota</taxon>
        <taxon>Gammaproteobacteria</taxon>
        <taxon>Moraxellales</taxon>
        <taxon>Moraxellaceae</taxon>
        <taxon>Acinetobacter</taxon>
    </lineage>
</organism>
<keyword evidence="6" id="KW-0460">Magnesium</keyword>
<dbReference type="Pfam" id="PF00293">
    <property type="entry name" value="NUDIX"/>
    <property type="match status" value="1"/>
</dbReference>
<dbReference type="InterPro" id="IPR020084">
    <property type="entry name" value="NUDIX_hydrolase_CS"/>
</dbReference>
<proteinExistence type="inferred from homology"/>
<dbReference type="Gene3D" id="3.90.79.10">
    <property type="entry name" value="Nucleoside Triphosphate Pyrophosphohydrolase"/>
    <property type="match status" value="1"/>
</dbReference>
<evidence type="ECO:0000259" key="7">
    <source>
        <dbReference type="PROSITE" id="PS51462"/>
    </source>
</evidence>
<dbReference type="EC" id="3.6.1.-" evidence="6"/>
<dbReference type="Proteomes" id="UP000242501">
    <property type="component" value="Unassembled WGS sequence"/>
</dbReference>
<dbReference type="SUPFAM" id="SSF55811">
    <property type="entry name" value="Nudix"/>
    <property type="match status" value="1"/>
</dbReference>
<comment type="cofactor">
    <cofactor evidence="1 6">
        <name>Mg(2+)</name>
        <dbReference type="ChEBI" id="CHEBI:18420"/>
    </cofactor>
</comment>
<dbReference type="PROSITE" id="PS51462">
    <property type="entry name" value="NUDIX"/>
    <property type="match status" value="1"/>
</dbReference>
<evidence type="ECO:0000256" key="4">
    <source>
        <dbReference type="ARBA" id="ARBA00015552"/>
    </source>
</evidence>
<dbReference type="InterPro" id="IPR000086">
    <property type="entry name" value="NUDIX_hydrolase_dom"/>
</dbReference>
<feature type="domain" description="Nudix hydrolase" evidence="7">
    <location>
        <begin position="6"/>
        <end position="138"/>
    </location>
</feature>
<evidence type="ECO:0000256" key="2">
    <source>
        <dbReference type="ARBA" id="ARBA00007608"/>
    </source>
</evidence>
<protein>
    <recommendedName>
        <fullName evidence="4 6">Phosphatase NudJ</fullName>
        <ecNumber evidence="6">3.6.1.-</ecNumber>
    </recommendedName>
</protein>
<dbReference type="InterPro" id="IPR033713">
    <property type="entry name" value="NudJ"/>
</dbReference>
<keyword evidence="9" id="KW-1185">Reference proteome</keyword>
<evidence type="ECO:0000313" key="8">
    <source>
        <dbReference type="EMBL" id="SDB85135.1"/>
    </source>
</evidence>
<keyword evidence="5 6" id="KW-0378">Hydrolase</keyword>
<dbReference type="GO" id="GO:0017110">
    <property type="term" value="F:nucleoside diphosphate phosphatase activity"/>
    <property type="evidence" value="ECO:0007669"/>
    <property type="project" value="InterPro"/>
</dbReference>
<dbReference type="RefSeq" id="WP_425283448.1">
    <property type="nucleotide sequence ID" value="NZ_FMYL01000002.1"/>
</dbReference>
<dbReference type="CDD" id="cd03675">
    <property type="entry name" value="NUDIX_Hydrolase"/>
    <property type="match status" value="1"/>
</dbReference>
<dbReference type="STRING" id="1219383.SAMN05421733_102180"/>